<protein>
    <submittedName>
        <fullName evidence="1">Uncharacterized protein</fullName>
    </submittedName>
</protein>
<dbReference type="Proteomes" id="UP000002488">
    <property type="component" value="Unassembled WGS sequence"/>
</dbReference>
<reference evidence="1 2" key="1">
    <citation type="journal article" date="2009" name="PLoS Pathog.">
        <title>Draft genome sequencing of giardia intestinalis assemblage B isolate GS: is human giardiasis caused by two different species?</title>
        <authorList>
            <person name="Franzen O."/>
            <person name="Jerlstrom-Hultqvist J."/>
            <person name="Castro E."/>
            <person name="Sherwood E."/>
            <person name="Ankarklev J."/>
            <person name="Reiner D.S."/>
            <person name="Palm D."/>
            <person name="Andersson J.O."/>
            <person name="Andersson B."/>
            <person name="Svard S.G."/>
        </authorList>
    </citation>
    <scope>NUCLEOTIDE SEQUENCE [LARGE SCALE GENOMIC DNA]</scope>
    <source>
        <strain evidence="2">ATCC 50581 / GS clone H7</strain>
    </source>
</reference>
<organism evidence="1 2">
    <name type="scientific">Giardia intestinalis (strain ATCC 50581 / GS clone H7)</name>
    <name type="common">Giardia lamblia</name>
    <dbReference type="NCBI Taxonomy" id="598745"/>
    <lineage>
        <taxon>Eukaryota</taxon>
        <taxon>Metamonada</taxon>
        <taxon>Diplomonadida</taxon>
        <taxon>Hexamitidae</taxon>
        <taxon>Giardiinae</taxon>
        <taxon>Giardia</taxon>
    </lineage>
</organism>
<dbReference type="EMBL" id="ACGJ01001191">
    <property type="protein sequence ID" value="EET01782.1"/>
    <property type="molecule type" value="Genomic_DNA"/>
</dbReference>
<evidence type="ECO:0000313" key="1">
    <source>
        <dbReference type="EMBL" id="EET01782.1"/>
    </source>
</evidence>
<dbReference type="AlphaFoldDB" id="C6LQC5"/>
<gene>
    <name evidence="1" type="ORF">GL50581_949</name>
</gene>
<sequence>MSIFTISVCPSMLAIQRAVVPSRLVICASAANNRRAASRLSYCAANINAVSPIVVVIFPSRSIKRGIAKLNPRSTAIISAVLRWLSARPLCIGASIFTAASQPAQIAAISGVVPSSKQQSPSYFNSSLSTSFPSFRAHMIMAVSPVFVLARSSLNPTLAYSSGFE</sequence>
<dbReference type="VEuPathDB" id="GiardiaDB:GL50581_949"/>
<evidence type="ECO:0000313" key="2">
    <source>
        <dbReference type="Proteomes" id="UP000002488"/>
    </source>
</evidence>
<name>C6LQC5_GIAIB</name>
<accession>C6LQC5</accession>
<comment type="caution">
    <text evidence="1">The sequence shown here is derived from an EMBL/GenBank/DDBJ whole genome shotgun (WGS) entry which is preliminary data.</text>
</comment>
<proteinExistence type="predicted"/>